<evidence type="ECO:0000256" key="2">
    <source>
        <dbReference type="SAM" id="Phobius"/>
    </source>
</evidence>
<dbReference type="HOGENOM" id="CLU_129294_1_1_4"/>
<dbReference type="Proteomes" id="UP000031838">
    <property type="component" value="Chromosome 1"/>
</dbReference>
<dbReference type="AlphaFoldDB" id="A0A0B6RHU3"/>
<evidence type="ECO:0008006" key="5">
    <source>
        <dbReference type="Google" id="ProtNLM"/>
    </source>
</evidence>
<accession>A0A0B6RHU3</accession>
<keyword evidence="4" id="KW-1185">Reference proteome</keyword>
<evidence type="ECO:0000313" key="3">
    <source>
        <dbReference type="EMBL" id="AJK44877.1"/>
    </source>
</evidence>
<reference evidence="3 4" key="2">
    <citation type="journal article" date="2016" name="Appl. Microbiol. Biotechnol.">
        <title>Mutations improving production and secretion of extracellular lipase by Burkholderia glumae PG1.</title>
        <authorList>
            <person name="Knapp A."/>
            <person name="Voget S."/>
            <person name="Gao R."/>
            <person name="Zaburannyi N."/>
            <person name="Krysciak D."/>
            <person name="Breuer M."/>
            <person name="Hauer B."/>
            <person name="Streit W.R."/>
            <person name="Muller R."/>
            <person name="Daniel R."/>
            <person name="Jaeger K.E."/>
        </authorList>
    </citation>
    <scope>NUCLEOTIDE SEQUENCE [LARGE SCALE GENOMIC DNA]</scope>
    <source>
        <strain evidence="3 4">PG1</strain>
    </source>
</reference>
<feature type="transmembrane region" description="Helical" evidence="2">
    <location>
        <begin position="49"/>
        <end position="72"/>
    </location>
</feature>
<name>A0A0B6RHU3_BURPL</name>
<sequence length="146" mass="16546">MSSKGGSIVEDPSWRPGDASVPDRYPAYPGAAPAGSRDGSLRTLTHVLYALYAVHWLTGGITGLIAIIINYVKRPDVVGTRYQQHFEWQIRTFWRALILYLIGVMLSFVVVGFFVLGATWVWTLYRIIKGWLFLNDDKPLDPKAWF</sequence>
<keyword evidence="2" id="KW-0812">Transmembrane</keyword>
<reference evidence="4" key="1">
    <citation type="submission" date="2011-03" db="EMBL/GenBank/DDBJ databases">
        <authorList>
            <person name="Voget S."/>
            <person name="Streit W.R."/>
            <person name="Jaeger K.E."/>
            <person name="Daniel R."/>
        </authorList>
    </citation>
    <scope>NUCLEOTIDE SEQUENCE [LARGE SCALE GENOMIC DNA]</scope>
    <source>
        <strain evidence="4">PG1</strain>
    </source>
</reference>
<keyword evidence="2" id="KW-0472">Membrane</keyword>
<proteinExistence type="predicted"/>
<feature type="transmembrane region" description="Helical" evidence="2">
    <location>
        <begin position="93"/>
        <end position="122"/>
    </location>
</feature>
<feature type="region of interest" description="Disordered" evidence="1">
    <location>
        <begin position="1"/>
        <end position="20"/>
    </location>
</feature>
<organism evidence="3 4">
    <name type="scientific">Burkholderia plantarii</name>
    <dbReference type="NCBI Taxonomy" id="41899"/>
    <lineage>
        <taxon>Bacteria</taxon>
        <taxon>Pseudomonadati</taxon>
        <taxon>Pseudomonadota</taxon>
        <taxon>Betaproteobacteria</taxon>
        <taxon>Burkholderiales</taxon>
        <taxon>Burkholderiaceae</taxon>
        <taxon>Burkholderia</taxon>
    </lineage>
</organism>
<protein>
    <recommendedName>
        <fullName evidence="5">Transmembrane protein</fullName>
    </recommendedName>
</protein>
<dbReference type="KEGG" id="bgp:BGL_1c03340"/>
<dbReference type="EMBL" id="CP002580">
    <property type="protein sequence ID" value="AJK44877.1"/>
    <property type="molecule type" value="Genomic_DNA"/>
</dbReference>
<gene>
    <name evidence="3" type="ORF">BGL_1c03340</name>
</gene>
<evidence type="ECO:0000313" key="4">
    <source>
        <dbReference type="Proteomes" id="UP000031838"/>
    </source>
</evidence>
<keyword evidence="2" id="KW-1133">Transmembrane helix</keyword>
<evidence type="ECO:0000256" key="1">
    <source>
        <dbReference type="SAM" id="MobiDB-lite"/>
    </source>
</evidence>